<dbReference type="InterPro" id="IPR000182">
    <property type="entry name" value="GNAT_dom"/>
</dbReference>
<proteinExistence type="predicted"/>
<organism evidence="2 3">
    <name type="scientific">Eisenbergiella massiliensis</name>
    <dbReference type="NCBI Taxonomy" id="1720294"/>
    <lineage>
        <taxon>Bacteria</taxon>
        <taxon>Bacillati</taxon>
        <taxon>Bacillota</taxon>
        <taxon>Clostridia</taxon>
        <taxon>Lachnospirales</taxon>
        <taxon>Lachnospiraceae</taxon>
        <taxon>Eisenbergiella</taxon>
    </lineage>
</organism>
<dbReference type="PROSITE" id="PS51186">
    <property type="entry name" value="GNAT"/>
    <property type="match status" value="1"/>
</dbReference>
<dbReference type="OrthoDB" id="1902458at2"/>
<evidence type="ECO:0000313" key="2">
    <source>
        <dbReference type="EMBL" id="RGE74526.1"/>
    </source>
</evidence>
<name>A0A3E3J5C8_9FIRM</name>
<dbReference type="Proteomes" id="UP000261166">
    <property type="component" value="Unassembled WGS sequence"/>
</dbReference>
<dbReference type="Gene3D" id="3.40.630.30">
    <property type="match status" value="1"/>
</dbReference>
<accession>A0A3E3J5C8</accession>
<dbReference type="RefSeq" id="WP_102289361.1">
    <property type="nucleotide sequence ID" value="NZ_JBKUNB010000021.1"/>
</dbReference>
<gene>
    <name evidence="2" type="ORF">DWY69_00720</name>
</gene>
<dbReference type="AlphaFoldDB" id="A0A3E3J5C8"/>
<feature type="domain" description="N-acetyltransferase" evidence="1">
    <location>
        <begin position="14"/>
        <end position="164"/>
    </location>
</feature>
<evidence type="ECO:0000313" key="3">
    <source>
        <dbReference type="Proteomes" id="UP000261166"/>
    </source>
</evidence>
<sequence>MKTEIILADKGNGFIIKNMYPLYLHDLAGIHGTLPNRYGIFEEGEVKTLQEQYDIQQAWFEHPGELFAYIIMADSLPAGFCMIGSGRYVPEDVDFCIYETFILNPFRRRGIASNAVKEILNRHHGRWMLFTQANEKNEGALRFWQKNIESFTGGDFIRMDRTIDCMPKKVFLFTD</sequence>
<dbReference type="InterPro" id="IPR016181">
    <property type="entry name" value="Acyl_CoA_acyltransferase"/>
</dbReference>
<protein>
    <submittedName>
        <fullName evidence="2">GNAT family N-acetyltransferase</fullName>
    </submittedName>
</protein>
<reference evidence="2 3" key="1">
    <citation type="submission" date="2018-08" db="EMBL/GenBank/DDBJ databases">
        <title>A genome reference for cultivated species of the human gut microbiota.</title>
        <authorList>
            <person name="Zou Y."/>
            <person name="Xue W."/>
            <person name="Luo G."/>
        </authorList>
    </citation>
    <scope>NUCLEOTIDE SEQUENCE [LARGE SCALE GENOMIC DNA]</scope>
    <source>
        <strain evidence="2 3">AF26-4BH</strain>
    </source>
</reference>
<dbReference type="SUPFAM" id="SSF55729">
    <property type="entry name" value="Acyl-CoA N-acyltransferases (Nat)"/>
    <property type="match status" value="1"/>
</dbReference>
<evidence type="ECO:0000259" key="1">
    <source>
        <dbReference type="PROSITE" id="PS51186"/>
    </source>
</evidence>
<dbReference type="GO" id="GO:0016747">
    <property type="term" value="F:acyltransferase activity, transferring groups other than amino-acyl groups"/>
    <property type="evidence" value="ECO:0007669"/>
    <property type="project" value="InterPro"/>
</dbReference>
<keyword evidence="2" id="KW-0808">Transferase</keyword>
<dbReference type="Pfam" id="PF00583">
    <property type="entry name" value="Acetyltransf_1"/>
    <property type="match status" value="1"/>
</dbReference>
<dbReference type="EMBL" id="QVLU01000001">
    <property type="protein sequence ID" value="RGE74526.1"/>
    <property type="molecule type" value="Genomic_DNA"/>
</dbReference>
<comment type="caution">
    <text evidence="2">The sequence shown here is derived from an EMBL/GenBank/DDBJ whole genome shotgun (WGS) entry which is preliminary data.</text>
</comment>